<name>A0ABR2MFY3_9ASPA</name>
<dbReference type="Proteomes" id="UP001412067">
    <property type="component" value="Unassembled WGS sequence"/>
</dbReference>
<proteinExistence type="predicted"/>
<accession>A0ABR2MFY3</accession>
<reference evidence="2 3" key="1">
    <citation type="journal article" date="2022" name="Nat. Plants">
        <title>Genomes of leafy and leafless Platanthera orchids illuminate the evolution of mycoheterotrophy.</title>
        <authorList>
            <person name="Li M.H."/>
            <person name="Liu K.W."/>
            <person name="Li Z."/>
            <person name="Lu H.C."/>
            <person name="Ye Q.L."/>
            <person name="Zhang D."/>
            <person name="Wang J.Y."/>
            <person name="Li Y.F."/>
            <person name="Zhong Z.M."/>
            <person name="Liu X."/>
            <person name="Yu X."/>
            <person name="Liu D.K."/>
            <person name="Tu X.D."/>
            <person name="Liu B."/>
            <person name="Hao Y."/>
            <person name="Liao X.Y."/>
            <person name="Jiang Y.T."/>
            <person name="Sun W.H."/>
            <person name="Chen J."/>
            <person name="Chen Y.Q."/>
            <person name="Ai Y."/>
            <person name="Zhai J.W."/>
            <person name="Wu S.S."/>
            <person name="Zhou Z."/>
            <person name="Hsiao Y.Y."/>
            <person name="Wu W.L."/>
            <person name="Chen Y.Y."/>
            <person name="Lin Y.F."/>
            <person name="Hsu J.L."/>
            <person name="Li C.Y."/>
            <person name="Wang Z.W."/>
            <person name="Zhao X."/>
            <person name="Zhong W.Y."/>
            <person name="Ma X.K."/>
            <person name="Ma L."/>
            <person name="Huang J."/>
            <person name="Chen G.Z."/>
            <person name="Huang M.Z."/>
            <person name="Huang L."/>
            <person name="Peng D.H."/>
            <person name="Luo Y.B."/>
            <person name="Zou S.Q."/>
            <person name="Chen S.P."/>
            <person name="Lan S."/>
            <person name="Tsai W.C."/>
            <person name="Van de Peer Y."/>
            <person name="Liu Z.J."/>
        </authorList>
    </citation>
    <scope>NUCLEOTIDE SEQUENCE [LARGE SCALE GENOMIC DNA]</scope>
    <source>
        <strain evidence="2">Lor288</strain>
    </source>
</reference>
<evidence type="ECO:0000313" key="3">
    <source>
        <dbReference type="Proteomes" id="UP001412067"/>
    </source>
</evidence>
<gene>
    <name evidence="2" type="ORF">KSP40_PGU007674</name>
</gene>
<evidence type="ECO:0000256" key="1">
    <source>
        <dbReference type="SAM" id="MobiDB-lite"/>
    </source>
</evidence>
<keyword evidence="3" id="KW-1185">Reference proteome</keyword>
<organism evidence="2 3">
    <name type="scientific">Platanthera guangdongensis</name>
    <dbReference type="NCBI Taxonomy" id="2320717"/>
    <lineage>
        <taxon>Eukaryota</taxon>
        <taxon>Viridiplantae</taxon>
        <taxon>Streptophyta</taxon>
        <taxon>Embryophyta</taxon>
        <taxon>Tracheophyta</taxon>
        <taxon>Spermatophyta</taxon>
        <taxon>Magnoliopsida</taxon>
        <taxon>Liliopsida</taxon>
        <taxon>Asparagales</taxon>
        <taxon>Orchidaceae</taxon>
        <taxon>Orchidoideae</taxon>
        <taxon>Orchideae</taxon>
        <taxon>Orchidinae</taxon>
        <taxon>Platanthera</taxon>
    </lineage>
</organism>
<evidence type="ECO:0000313" key="2">
    <source>
        <dbReference type="EMBL" id="KAK8962782.1"/>
    </source>
</evidence>
<comment type="caution">
    <text evidence="2">The sequence shown here is derived from an EMBL/GenBank/DDBJ whole genome shotgun (WGS) entry which is preliminary data.</text>
</comment>
<feature type="region of interest" description="Disordered" evidence="1">
    <location>
        <begin position="116"/>
        <end position="140"/>
    </location>
</feature>
<sequence>MRVEIESSNRREEMTASNGAFWGVSQGGRADGWKQSKRRRRFICLSAFRRRLPKTEVVFGPPVANQPGGMPGRREKMIWLNGGIVRERSAAKPPFFSFSHQPAWAGAREIFPNVFPPTHPCRNGAPSDSQTQPKSRDVIGKKPEIVRTLRQLEAESRTLENQKGAAFLIDLPPPLLTMLTINIAFSGRTAEPSAILQSTSTPIQATFNTLTSQRPTTKTS</sequence>
<dbReference type="EMBL" id="JBBWWR010000008">
    <property type="protein sequence ID" value="KAK8962782.1"/>
    <property type="molecule type" value="Genomic_DNA"/>
</dbReference>
<protein>
    <submittedName>
        <fullName evidence="2">Uncharacterized protein</fullName>
    </submittedName>
</protein>